<feature type="region of interest" description="Disordered" evidence="1">
    <location>
        <begin position="29"/>
        <end position="62"/>
    </location>
</feature>
<dbReference type="EMBL" id="BKCJ010101882">
    <property type="protein sequence ID" value="GEX32711.1"/>
    <property type="molecule type" value="Genomic_DNA"/>
</dbReference>
<evidence type="ECO:0000256" key="1">
    <source>
        <dbReference type="SAM" id="MobiDB-lite"/>
    </source>
</evidence>
<feature type="compositionally biased region" description="Basic and acidic residues" evidence="1">
    <location>
        <begin position="34"/>
        <end position="44"/>
    </location>
</feature>
<proteinExistence type="predicted"/>
<sequence length="109" mass="12355">MEWEEEDDGLRCSSLTSFSIRFKTKISKRKKTSMIHDEGDDRKKSLVRGGHKGKEKIIEDEGDVKRGKDRGVVIEDGGFINDGGKETVVTKRVIGSRKMERKSVKVESK</sequence>
<name>A0A699H4E9_TANCI</name>
<gene>
    <name evidence="2" type="ORF">Tci_304686</name>
</gene>
<comment type="caution">
    <text evidence="2">The sequence shown here is derived from an EMBL/GenBank/DDBJ whole genome shotgun (WGS) entry which is preliminary data.</text>
</comment>
<accession>A0A699H4E9</accession>
<protein>
    <submittedName>
        <fullName evidence="2">Uncharacterized protein</fullName>
    </submittedName>
</protein>
<evidence type="ECO:0000313" key="2">
    <source>
        <dbReference type="EMBL" id="GEX32711.1"/>
    </source>
</evidence>
<dbReference type="AlphaFoldDB" id="A0A699H4E9"/>
<organism evidence="2">
    <name type="scientific">Tanacetum cinerariifolium</name>
    <name type="common">Dalmatian daisy</name>
    <name type="synonym">Chrysanthemum cinerariifolium</name>
    <dbReference type="NCBI Taxonomy" id="118510"/>
    <lineage>
        <taxon>Eukaryota</taxon>
        <taxon>Viridiplantae</taxon>
        <taxon>Streptophyta</taxon>
        <taxon>Embryophyta</taxon>
        <taxon>Tracheophyta</taxon>
        <taxon>Spermatophyta</taxon>
        <taxon>Magnoliopsida</taxon>
        <taxon>eudicotyledons</taxon>
        <taxon>Gunneridae</taxon>
        <taxon>Pentapetalae</taxon>
        <taxon>asterids</taxon>
        <taxon>campanulids</taxon>
        <taxon>Asterales</taxon>
        <taxon>Asteraceae</taxon>
        <taxon>Asteroideae</taxon>
        <taxon>Anthemideae</taxon>
        <taxon>Anthemidinae</taxon>
        <taxon>Tanacetum</taxon>
    </lineage>
</organism>
<reference evidence="2" key="1">
    <citation type="journal article" date="2019" name="Sci. Rep.">
        <title>Draft genome of Tanacetum cinerariifolium, the natural source of mosquito coil.</title>
        <authorList>
            <person name="Yamashiro T."/>
            <person name="Shiraishi A."/>
            <person name="Satake H."/>
            <person name="Nakayama K."/>
        </authorList>
    </citation>
    <scope>NUCLEOTIDE SEQUENCE</scope>
</reference>
<feature type="compositionally biased region" description="Basic residues" evidence="1">
    <location>
        <begin position="45"/>
        <end position="54"/>
    </location>
</feature>